<dbReference type="Pfam" id="PF25192">
    <property type="entry name" value="DiatomPyrShell"/>
    <property type="match status" value="1"/>
</dbReference>
<dbReference type="AlphaFoldDB" id="A0AB34IBW7"/>
<accession>A0AB34IBW7</accession>
<dbReference type="InterPro" id="IPR057491">
    <property type="entry name" value="DiatomPyrShell"/>
</dbReference>
<protein>
    <submittedName>
        <fullName evidence="2">Uncharacterized protein</fullName>
    </submittedName>
</protein>
<gene>
    <name evidence="2" type="ORF">AB1Y20_016722</name>
</gene>
<evidence type="ECO:0000313" key="2">
    <source>
        <dbReference type="EMBL" id="KAL1495353.1"/>
    </source>
</evidence>
<keyword evidence="3" id="KW-1185">Reference proteome</keyword>
<evidence type="ECO:0000313" key="3">
    <source>
        <dbReference type="Proteomes" id="UP001515480"/>
    </source>
</evidence>
<feature type="compositionally biased region" description="Polar residues" evidence="1">
    <location>
        <begin position="23"/>
        <end position="33"/>
    </location>
</feature>
<organism evidence="2 3">
    <name type="scientific">Prymnesium parvum</name>
    <name type="common">Toxic golden alga</name>
    <dbReference type="NCBI Taxonomy" id="97485"/>
    <lineage>
        <taxon>Eukaryota</taxon>
        <taxon>Haptista</taxon>
        <taxon>Haptophyta</taxon>
        <taxon>Prymnesiophyceae</taxon>
        <taxon>Prymnesiales</taxon>
        <taxon>Prymnesiaceae</taxon>
        <taxon>Prymnesium</taxon>
    </lineage>
</organism>
<sequence>MKFALALLVGSTAAFSFHGAVQPNTMSRSTRPTMSVEGSPITPEIWKKSPPMKVQGNTLKTWDIGQESVERVQVSIRSDGRPIDANIELWHTPSYVPTKFSVYTEDGAIRPVDAVLETPKHPKTVAIYNTGSMEFPFDANVADTGLGKAYEFLEDVAPKKVQGGQITSYTFGAEVNSVQVLIKTEERNMKAKIELTQGPNQVKQIINVYASVGKKNPFYAVIQTPGANNAIRVVNENTVEFPFDAWVLPYEYGSESDDEPVMGGGGWM</sequence>
<name>A0AB34IBW7_PRYPA</name>
<dbReference type="EMBL" id="JBGBPQ010000032">
    <property type="protein sequence ID" value="KAL1495353.1"/>
    <property type="molecule type" value="Genomic_DNA"/>
</dbReference>
<dbReference type="Proteomes" id="UP001515480">
    <property type="component" value="Unassembled WGS sequence"/>
</dbReference>
<comment type="caution">
    <text evidence="2">The sequence shown here is derived from an EMBL/GenBank/DDBJ whole genome shotgun (WGS) entry which is preliminary data.</text>
</comment>
<evidence type="ECO:0000256" key="1">
    <source>
        <dbReference type="SAM" id="MobiDB-lite"/>
    </source>
</evidence>
<reference evidence="2 3" key="1">
    <citation type="journal article" date="2024" name="Science">
        <title>Giant polyketide synthase enzymes in the biosynthesis of giant marine polyether toxins.</title>
        <authorList>
            <person name="Fallon T.R."/>
            <person name="Shende V.V."/>
            <person name="Wierzbicki I.H."/>
            <person name="Pendleton A.L."/>
            <person name="Watervoot N.F."/>
            <person name="Auber R.P."/>
            <person name="Gonzalez D.J."/>
            <person name="Wisecaver J.H."/>
            <person name="Moore B.S."/>
        </authorList>
    </citation>
    <scope>NUCLEOTIDE SEQUENCE [LARGE SCALE GENOMIC DNA]</scope>
    <source>
        <strain evidence="2 3">12B1</strain>
    </source>
</reference>
<feature type="region of interest" description="Disordered" evidence="1">
    <location>
        <begin position="23"/>
        <end position="42"/>
    </location>
</feature>
<proteinExistence type="predicted"/>